<dbReference type="EMBL" id="KV423936">
    <property type="protein sequence ID" value="KZT59890.1"/>
    <property type="molecule type" value="Genomic_DNA"/>
</dbReference>
<comment type="similarity">
    <text evidence="5">Belongs to the TRAFAC class myosin-kinesin ATPase superfamily. Kinesin family.</text>
</comment>
<feature type="coiled-coil region" evidence="6">
    <location>
        <begin position="133"/>
        <end position="170"/>
    </location>
</feature>
<dbReference type="PANTHER" id="PTHR47972">
    <property type="entry name" value="KINESIN-LIKE PROTEIN KLP-3"/>
    <property type="match status" value="1"/>
</dbReference>
<feature type="domain" description="Kinesin motor" evidence="7">
    <location>
        <begin position="170"/>
        <end position="506"/>
    </location>
</feature>
<accession>A0A165HXX0</accession>
<evidence type="ECO:0000256" key="6">
    <source>
        <dbReference type="SAM" id="Coils"/>
    </source>
</evidence>
<evidence type="ECO:0000256" key="4">
    <source>
        <dbReference type="ARBA" id="ARBA00023175"/>
    </source>
</evidence>
<dbReference type="GO" id="GO:0003777">
    <property type="term" value="F:microtubule motor activity"/>
    <property type="evidence" value="ECO:0007669"/>
    <property type="project" value="InterPro"/>
</dbReference>
<dbReference type="PRINTS" id="PR00380">
    <property type="entry name" value="KINESINHEAVY"/>
</dbReference>
<dbReference type="SMART" id="SM00129">
    <property type="entry name" value="KISc"/>
    <property type="match status" value="1"/>
</dbReference>
<evidence type="ECO:0000256" key="1">
    <source>
        <dbReference type="ARBA" id="ARBA00022701"/>
    </source>
</evidence>
<dbReference type="FunFam" id="3.40.850.10:FF:000113">
    <property type="entry name" value="Kinesin-like protein"/>
    <property type="match status" value="1"/>
</dbReference>
<dbReference type="CDD" id="cd01366">
    <property type="entry name" value="KISc_C_terminal"/>
    <property type="match status" value="1"/>
</dbReference>
<dbReference type="InterPro" id="IPR001752">
    <property type="entry name" value="Kinesin_motor_dom"/>
</dbReference>
<keyword evidence="3 5" id="KW-0067">ATP-binding</keyword>
<sequence>MTCAVAALKAFKDQLTVEQLTTIRQVEVDVGRQYQASTAELESLRSAHARERQDWEIERMKLDRELREVREDLRIARDDLGRERETSAALRRAMVEQSNQHLTLETQVSALRAQGHGLAEEVRGREARVGELEMALERERAVVREREQELREAEGLRRKLHNTVMELKGNIRVFCRVRPVQNEEGMAMIAFPGKESREIVLSQSSETATGGSREAVMPFSFDRVFQPQATQSEVFEEISQLAQSCTDGYNVCIFGYGQTSSGKTYTMEGGASDDAAGMIPRAVRQIFEVTQELKGRGWTYRMEGQFLEIYNETINDLLGTGEIDKKKHEIKHEKNGRTTVTDVVILPLESPSQVRNLLMRAQSRRTVHATLMNERSSRSHSVFTLRVSGNNPLTGESCDGCLNLVDLAGSERLATSGAANDKERLKETQAINKSLSALGDVIAALGEKSAADKGHVPYRNSKLTYLLQNSLSGNSKTLMVLNLSPLAAHLNESLCSLRFATKVVNNTQIGTARKQQARISS</sequence>
<keyword evidence="1" id="KW-0493">Microtubule</keyword>
<dbReference type="PROSITE" id="PS50067">
    <property type="entry name" value="KINESIN_MOTOR_2"/>
    <property type="match status" value="1"/>
</dbReference>
<organism evidence="8 9">
    <name type="scientific">Calocera cornea HHB12733</name>
    <dbReference type="NCBI Taxonomy" id="1353952"/>
    <lineage>
        <taxon>Eukaryota</taxon>
        <taxon>Fungi</taxon>
        <taxon>Dikarya</taxon>
        <taxon>Basidiomycota</taxon>
        <taxon>Agaricomycotina</taxon>
        <taxon>Dacrymycetes</taxon>
        <taxon>Dacrymycetales</taxon>
        <taxon>Dacrymycetaceae</taxon>
        <taxon>Calocera</taxon>
    </lineage>
</organism>
<dbReference type="InParanoid" id="A0A165HXX0"/>
<dbReference type="InterPro" id="IPR036961">
    <property type="entry name" value="Kinesin_motor_dom_sf"/>
</dbReference>
<evidence type="ECO:0000313" key="8">
    <source>
        <dbReference type="EMBL" id="KZT59890.1"/>
    </source>
</evidence>
<keyword evidence="9" id="KW-1185">Reference proteome</keyword>
<dbReference type="OrthoDB" id="3176171at2759"/>
<proteinExistence type="inferred from homology"/>
<dbReference type="GO" id="GO:0007018">
    <property type="term" value="P:microtubule-based movement"/>
    <property type="evidence" value="ECO:0007669"/>
    <property type="project" value="InterPro"/>
</dbReference>
<dbReference type="SUPFAM" id="SSF52540">
    <property type="entry name" value="P-loop containing nucleoside triphosphate hydrolases"/>
    <property type="match status" value="1"/>
</dbReference>
<name>A0A165HXX0_9BASI</name>
<evidence type="ECO:0000256" key="3">
    <source>
        <dbReference type="ARBA" id="ARBA00022840"/>
    </source>
</evidence>
<feature type="binding site" evidence="5">
    <location>
        <begin position="257"/>
        <end position="264"/>
    </location>
    <ligand>
        <name>ATP</name>
        <dbReference type="ChEBI" id="CHEBI:30616"/>
    </ligand>
</feature>
<dbReference type="PANTHER" id="PTHR47972:SF45">
    <property type="entry name" value="PROTEIN CLARET SEGREGATIONAL"/>
    <property type="match status" value="1"/>
</dbReference>
<evidence type="ECO:0000313" key="9">
    <source>
        <dbReference type="Proteomes" id="UP000076842"/>
    </source>
</evidence>
<dbReference type="FunCoup" id="A0A165HXX0">
    <property type="interactions" value="180"/>
</dbReference>
<dbReference type="Gene3D" id="3.40.850.10">
    <property type="entry name" value="Kinesin motor domain"/>
    <property type="match status" value="1"/>
</dbReference>
<dbReference type="Pfam" id="PF00225">
    <property type="entry name" value="Kinesin"/>
    <property type="match status" value="1"/>
</dbReference>
<keyword evidence="2 5" id="KW-0547">Nucleotide-binding</keyword>
<keyword evidence="4 5" id="KW-0505">Motor protein</keyword>
<evidence type="ECO:0000259" key="7">
    <source>
        <dbReference type="PROSITE" id="PS50067"/>
    </source>
</evidence>
<dbReference type="STRING" id="1353952.A0A165HXX0"/>
<protein>
    <submittedName>
        <fullName evidence="8">Kinesin-domain-containing protein</fullName>
    </submittedName>
</protein>
<evidence type="ECO:0000256" key="2">
    <source>
        <dbReference type="ARBA" id="ARBA00022741"/>
    </source>
</evidence>
<gene>
    <name evidence="8" type="ORF">CALCODRAFT_430323</name>
</gene>
<dbReference type="GO" id="GO:0005874">
    <property type="term" value="C:microtubule"/>
    <property type="evidence" value="ECO:0007669"/>
    <property type="project" value="UniProtKB-KW"/>
</dbReference>
<dbReference type="GO" id="GO:0008017">
    <property type="term" value="F:microtubule binding"/>
    <property type="evidence" value="ECO:0007669"/>
    <property type="project" value="InterPro"/>
</dbReference>
<feature type="coiled-coil region" evidence="6">
    <location>
        <begin position="52"/>
        <end position="86"/>
    </location>
</feature>
<dbReference type="InterPro" id="IPR027640">
    <property type="entry name" value="Kinesin-like_fam"/>
</dbReference>
<dbReference type="InterPro" id="IPR027417">
    <property type="entry name" value="P-loop_NTPase"/>
</dbReference>
<keyword evidence="6" id="KW-0175">Coiled coil</keyword>
<reference evidence="8 9" key="1">
    <citation type="journal article" date="2016" name="Mol. Biol. Evol.">
        <title>Comparative Genomics of Early-Diverging Mushroom-Forming Fungi Provides Insights into the Origins of Lignocellulose Decay Capabilities.</title>
        <authorList>
            <person name="Nagy L.G."/>
            <person name="Riley R."/>
            <person name="Tritt A."/>
            <person name="Adam C."/>
            <person name="Daum C."/>
            <person name="Floudas D."/>
            <person name="Sun H."/>
            <person name="Yadav J.S."/>
            <person name="Pangilinan J."/>
            <person name="Larsson K.H."/>
            <person name="Matsuura K."/>
            <person name="Barry K."/>
            <person name="Labutti K."/>
            <person name="Kuo R."/>
            <person name="Ohm R.A."/>
            <person name="Bhattacharya S.S."/>
            <person name="Shirouzu T."/>
            <person name="Yoshinaga Y."/>
            <person name="Martin F.M."/>
            <person name="Grigoriev I.V."/>
            <person name="Hibbett D.S."/>
        </authorList>
    </citation>
    <scope>NUCLEOTIDE SEQUENCE [LARGE SCALE GENOMIC DNA]</scope>
    <source>
        <strain evidence="8 9">HHB12733</strain>
    </source>
</reference>
<evidence type="ECO:0000256" key="5">
    <source>
        <dbReference type="PROSITE-ProRule" id="PRU00283"/>
    </source>
</evidence>
<dbReference type="AlphaFoldDB" id="A0A165HXX0"/>
<dbReference type="Proteomes" id="UP000076842">
    <property type="component" value="Unassembled WGS sequence"/>
</dbReference>
<dbReference type="GO" id="GO:0005524">
    <property type="term" value="F:ATP binding"/>
    <property type="evidence" value="ECO:0007669"/>
    <property type="project" value="UniProtKB-UniRule"/>
</dbReference>